<proteinExistence type="predicted"/>
<sequence>MSYWTKFVVVLVVISVSYFSSSNIAKASLLYQNVELGGETVGLIEYDELAIDRTLGLTSLYEDPLADIAFTIDGVFQTYLDDLFFTFFFDVTDIAQGVTGILFWSSEFNINATTIHNSSFDHLGTLSFSPPRLEQSIQVPEATSLATFIVGLFAIFGMFQRNMVCGVNRSKLNGFEAN</sequence>
<reference evidence="2 3" key="1">
    <citation type="journal article" date="2017" name="Antonie Van Leeuwenhoek">
        <title>Rhizobium rhizosphaerae sp. nov., a novel species isolated from rice rhizosphere.</title>
        <authorList>
            <person name="Zhao J.J."/>
            <person name="Zhang J."/>
            <person name="Zhang R.J."/>
            <person name="Zhang C.W."/>
            <person name="Yin H.Q."/>
            <person name="Zhang X.X."/>
        </authorList>
    </citation>
    <scope>NUCLEOTIDE SEQUENCE [LARGE SCALE GENOMIC DNA]</scope>
    <source>
        <strain evidence="2 3">BSs20135</strain>
    </source>
</reference>
<evidence type="ECO:0000256" key="1">
    <source>
        <dbReference type="SAM" id="Phobius"/>
    </source>
</evidence>
<evidence type="ECO:0008006" key="4">
    <source>
        <dbReference type="Google" id="ProtNLM"/>
    </source>
</evidence>
<gene>
    <name evidence="2" type="ORF">GARC_2400</name>
</gene>
<comment type="caution">
    <text evidence="2">The sequence shown here is derived from an EMBL/GenBank/DDBJ whole genome shotgun (WGS) entry which is preliminary data.</text>
</comment>
<dbReference type="RefSeq" id="WP_007620106.1">
    <property type="nucleotide sequence ID" value="NZ_BAEO01000029.1"/>
</dbReference>
<keyword evidence="1" id="KW-0472">Membrane</keyword>
<name>K6Y604_9ALTE</name>
<dbReference type="Proteomes" id="UP000006327">
    <property type="component" value="Unassembled WGS sequence"/>
</dbReference>
<evidence type="ECO:0000313" key="2">
    <source>
        <dbReference type="EMBL" id="GAC19366.1"/>
    </source>
</evidence>
<evidence type="ECO:0000313" key="3">
    <source>
        <dbReference type="Proteomes" id="UP000006327"/>
    </source>
</evidence>
<keyword evidence="3" id="KW-1185">Reference proteome</keyword>
<feature type="transmembrane region" description="Helical" evidence="1">
    <location>
        <begin position="142"/>
        <end position="159"/>
    </location>
</feature>
<dbReference type="AlphaFoldDB" id="K6Y604"/>
<keyword evidence="1" id="KW-1133">Transmembrane helix</keyword>
<keyword evidence="1" id="KW-0812">Transmembrane</keyword>
<accession>K6Y604</accession>
<dbReference type="EMBL" id="BAEO01000029">
    <property type="protein sequence ID" value="GAC19366.1"/>
    <property type="molecule type" value="Genomic_DNA"/>
</dbReference>
<protein>
    <recommendedName>
        <fullName evidence="4">PEP-CTERM protein-sorting domain-containing protein</fullName>
    </recommendedName>
</protein>
<organism evidence="2 3">
    <name type="scientific">Paraglaciecola arctica BSs20135</name>
    <dbReference type="NCBI Taxonomy" id="493475"/>
    <lineage>
        <taxon>Bacteria</taxon>
        <taxon>Pseudomonadati</taxon>
        <taxon>Pseudomonadota</taxon>
        <taxon>Gammaproteobacteria</taxon>
        <taxon>Alteromonadales</taxon>
        <taxon>Alteromonadaceae</taxon>
        <taxon>Paraglaciecola</taxon>
    </lineage>
</organism>